<evidence type="ECO:0000313" key="11">
    <source>
        <dbReference type="EMBL" id="OGL43546.1"/>
    </source>
</evidence>
<comment type="catalytic activity">
    <reaction evidence="1 10">
        <text>(2R)-3-phosphoglycerate + ATP = (2R)-3-phospho-glyceroyl phosphate + ADP</text>
        <dbReference type="Rhea" id="RHEA:14801"/>
        <dbReference type="ChEBI" id="CHEBI:30616"/>
        <dbReference type="ChEBI" id="CHEBI:57604"/>
        <dbReference type="ChEBI" id="CHEBI:58272"/>
        <dbReference type="ChEBI" id="CHEBI:456216"/>
        <dbReference type="EC" id="2.7.2.3"/>
    </reaction>
</comment>
<accession>A0A1F7RPR0</accession>
<name>A0A1F7RPR0_9BACT</name>
<proteinExistence type="inferred from homology"/>
<evidence type="ECO:0000256" key="6">
    <source>
        <dbReference type="ARBA" id="ARBA00022679"/>
    </source>
</evidence>
<evidence type="ECO:0000313" key="12">
    <source>
        <dbReference type="Proteomes" id="UP000178797"/>
    </source>
</evidence>
<dbReference type="GO" id="GO:0043531">
    <property type="term" value="F:ADP binding"/>
    <property type="evidence" value="ECO:0007669"/>
    <property type="project" value="TreeGrafter"/>
</dbReference>
<dbReference type="EC" id="2.7.2.3" evidence="4 10"/>
<reference evidence="11 12" key="1">
    <citation type="journal article" date="2016" name="Nat. Commun.">
        <title>Thousands of microbial genomes shed light on interconnected biogeochemical processes in an aquifer system.</title>
        <authorList>
            <person name="Anantharaman K."/>
            <person name="Brown C.T."/>
            <person name="Hug L.A."/>
            <person name="Sharon I."/>
            <person name="Castelle C.J."/>
            <person name="Probst A.J."/>
            <person name="Thomas B.C."/>
            <person name="Singh A."/>
            <person name="Wilkins M.J."/>
            <person name="Karaoz U."/>
            <person name="Brodie E.L."/>
            <person name="Williams K.H."/>
            <person name="Hubbard S.S."/>
            <person name="Banfield J.F."/>
        </authorList>
    </citation>
    <scope>NUCLEOTIDE SEQUENCE [LARGE SCALE GENOMIC DNA]</scope>
</reference>
<comment type="caution">
    <text evidence="11">The sequence shown here is derived from an EMBL/GenBank/DDBJ whole genome shotgun (WGS) entry which is preliminary data.</text>
</comment>
<evidence type="ECO:0000256" key="1">
    <source>
        <dbReference type="ARBA" id="ARBA00000642"/>
    </source>
</evidence>
<evidence type="ECO:0000256" key="2">
    <source>
        <dbReference type="ARBA" id="ARBA00004838"/>
    </source>
</evidence>
<dbReference type="PANTHER" id="PTHR11406">
    <property type="entry name" value="PHOSPHOGLYCERATE KINASE"/>
    <property type="match status" value="1"/>
</dbReference>
<organism evidence="11 12">
    <name type="scientific">Candidatus Schekmanbacteria bacterium RBG_16_38_10</name>
    <dbReference type="NCBI Taxonomy" id="1817879"/>
    <lineage>
        <taxon>Bacteria</taxon>
        <taxon>Candidatus Schekmaniibacteriota</taxon>
    </lineage>
</organism>
<evidence type="ECO:0000256" key="10">
    <source>
        <dbReference type="RuleBase" id="RU000532"/>
    </source>
</evidence>
<keyword evidence="8 10" id="KW-0418">Kinase</keyword>
<dbReference type="GO" id="GO:0006096">
    <property type="term" value="P:glycolytic process"/>
    <property type="evidence" value="ECO:0007669"/>
    <property type="project" value="InterPro"/>
</dbReference>
<dbReference type="InterPro" id="IPR015824">
    <property type="entry name" value="Phosphoglycerate_kinase_N"/>
</dbReference>
<dbReference type="AlphaFoldDB" id="A0A1F7RPR0"/>
<dbReference type="InterPro" id="IPR036043">
    <property type="entry name" value="Phosphoglycerate_kinase_sf"/>
</dbReference>
<evidence type="ECO:0000256" key="4">
    <source>
        <dbReference type="ARBA" id="ARBA00013061"/>
    </source>
</evidence>
<dbReference type="Proteomes" id="UP000178797">
    <property type="component" value="Unassembled WGS sequence"/>
</dbReference>
<dbReference type="FunFam" id="3.40.50.1260:FF:000006">
    <property type="entry name" value="Phosphoglycerate kinase"/>
    <property type="match status" value="1"/>
</dbReference>
<dbReference type="GO" id="GO:0005829">
    <property type="term" value="C:cytosol"/>
    <property type="evidence" value="ECO:0007669"/>
    <property type="project" value="TreeGrafter"/>
</dbReference>
<dbReference type="Gene3D" id="3.40.50.1260">
    <property type="entry name" value="Phosphoglycerate kinase, N-terminal domain"/>
    <property type="match status" value="2"/>
</dbReference>
<keyword evidence="6 10" id="KW-0808">Transferase</keyword>
<sequence>MNKLTIRDVELKGKRVFIRVDFNVPIKDGVITDDTRIKEALPTINYAIEKGARLILASHLGRPKGKVDEKYSLKPVAKHLGKLLGKEVGMAGDCIGPEVSSIVQGLKDGEVLLLENLRFHKEEEANDEGFSKQLASLAQLYVNDAFGAAHRAHASVAGITKFVPKAVSGFLLEKEIEYLGKAVSKPEKPFVAILGGAKVSDKIGVIENLMG</sequence>
<evidence type="ECO:0000256" key="5">
    <source>
        <dbReference type="ARBA" id="ARBA00016471"/>
    </source>
</evidence>
<dbReference type="InterPro" id="IPR001576">
    <property type="entry name" value="Phosphoglycerate_kinase"/>
</dbReference>
<dbReference type="GO" id="GO:0004618">
    <property type="term" value="F:phosphoglycerate kinase activity"/>
    <property type="evidence" value="ECO:0007669"/>
    <property type="project" value="UniProtKB-EC"/>
</dbReference>
<evidence type="ECO:0000256" key="9">
    <source>
        <dbReference type="ARBA" id="ARBA00022840"/>
    </source>
</evidence>
<protein>
    <recommendedName>
        <fullName evidence="5 10">Phosphoglycerate kinase</fullName>
        <ecNumber evidence="4 10">2.7.2.3</ecNumber>
    </recommendedName>
</protein>
<evidence type="ECO:0000256" key="3">
    <source>
        <dbReference type="ARBA" id="ARBA00008982"/>
    </source>
</evidence>
<dbReference type="InterPro" id="IPR015911">
    <property type="entry name" value="Phosphoglycerate_kinase_CS"/>
</dbReference>
<gene>
    <name evidence="11" type="ORF">A2W05_10070</name>
</gene>
<dbReference type="PANTHER" id="PTHR11406:SF23">
    <property type="entry name" value="PHOSPHOGLYCERATE KINASE 1, CHLOROPLASTIC-RELATED"/>
    <property type="match status" value="1"/>
</dbReference>
<dbReference type="SUPFAM" id="SSF53748">
    <property type="entry name" value="Phosphoglycerate kinase"/>
    <property type="match status" value="1"/>
</dbReference>
<dbReference type="PRINTS" id="PR00477">
    <property type="entry name" value="PHGLYCKINASE"/>
</dbReference>
<keyword evidence="7" id="KW-0547">Nucleotide-binding</keyword>
<dbReference type="PROSITE" id="PS00111">
    <property type="entry name" value="PGLYCERATE_KINASE"/>
    <property type="match status" value="1"/>
</dbReference>
<dbReference type="Pfam" id="PF00162">
    <property type="entry name" value="PGK"/>
    <property type="match status" value="1"/>
</dbReference>
<comment type="similarity">
    <text evidence="3 10">Belongs to the phosphoglycerate kinase family.</text>
</comment>
<dbReference type="EMBL" id="MGDE01000221">
    <property type="protein sequence ID" value="OGL43546.1"/>
    <property type="molecule type" value="Genomic_DNA"/>
</dbReference>
<feature type="non-terminal residue" evidence="11">
    <location>
        <position position="211"/>
    </location>
</feature>
<evidence type="ECO:0000256" key="8">
    <source>
        <dbReference type="ARBA" id="ARBA00022777"/>
    </source>
</evidence>
<dbReference type="GO" id="GO:0006094">
    <property type="term" value="P:gluconeogenesis"/>
    <property type="evidence" value="ECO:0007669"/>
    <property type="project" value="TreeGrafter"/>
</dbReference>
<evidence type="ECO:0000256" key="7">
    <source>
        <dbReference type="ARBA" id="ARBA00022741"/>
    </source>
</evidence>
<comment type="pathway">
    <text evidence="2">Carbohydrate degradation; glycolysis; pyruvate from D-glyceraldehyde 3-phosphate: step 2/5.</text>
</comment>
<dbReference type="GO" id="GO:0005524">
    <property type="term" value="F:ATP binding"/>
    <property type="evidence" value="ECO:0007669"/>
    <property type="project" value="UniProtKB-KW"/>
</dbReference>
<keyword evidence="9" id="KW-0067">ATP-binding</keyword>